<gene>
    <name evidence="9" type="primary">recJ</name>
    <name evidence="9" type="ORF">DAY19_02155</name>
</gene>
<evidence type="ECO:0000256" key="1">
    <source>
        <dbReference type="ARBA" id="ARBA00005915"/>
    </source>
</evidence>
<dbReference type="InterPro" id="IPR041122">
    <property type="entry name" value="RecJ_OB"/>
</dbReference>
<keyword evidence="3" id="KW-0540">Nuclease</keyword>
<evidence type="ECO:0000256" key="3">
    <source>
        <dbReference type="ARBA" id="ARBA00022722"/>
    </source>
</evidence>
<evidence type="ECO:0000256" key="2">
    <source>
        <dbReference type="ARBA" id="ARBA00019841"/>
    </source>
</evidence>
<dbReference type="Pfam" id="PF02272">
    <property type="entry name" value="DHHA1"/>
    <property type="match status" value="1"/>
</dbReference>
<proteinExistence type="inferred from homology"/>
<dbReference type="EMBL" id="QDKL01000001">
    <property type="protein sequence ID" value="RZF22597.1"/>
    <property type="molecule type" value="Genomic_DNA"/>
</dbReference>
<dbReference type="InterPro" id="IPR001667">
    <property type="entry name" value="DDH_dom"/>
</dbReference>
<dbReference type="NCBIfam" id="TIGR00644">
    <property type="entry name" value="recJ"/>
    <property type="match status" value="1"/>
</dbReference>
<accession>A0ABY0IMY9</accession>
<dbReference type="Proteomes" id="UP000443582">
    <property type="component" value="Unassembled WGS sequence"/>
</dbReference>
<keyword evidence="10" id="KW-1185">Reference proteome</keyword>
<dbReference type="InterPro" id="IPR003156">
    <property type="entry name" value="DHHA1_dom"/>
</dbReference>
<feature type="domain" description="DDH" evidence="6">
    <location>
        <begin position="69"/>
        <end position="225"/>
    </location>
</feature>
<dbReference type="RefSeq" id="WP_114705542.1">
    <property type="nucleotide sequence ID" value="NZ_QDKL01000001.1"/>
</dbReference>
<reference evidence="10" key="1">
    <citation type="journal article" date="2019" name="Int. J. Syst. Evol. Microbiol.">
        <title>Halobacteriovorax valvorus sp. nov., a novel prokaryotic predator isolated from coastal seawater of China.</title>
        <authorList>
            <person name="Chen M.-X."/>
        </authorList>
    </citation>
    <scope>NUCLEOTIDE SEQUENCE [LARGE SCALE GENOMIC DNA]</scope>
    <source>
        <strain evidence="10">BL9</strain>
    </source>
</reference>
<dbReference type="Pfam" id="PF01368">
    <property type="entry name" value="DHH"/>
    <property type="match status" value="1"/>
</dbReference>
<comment type="similarity">
    <text evidence="1">Belongs to the RecJ family.</text>
</comment>
<dbReference type="Gene3D" id="3.90.1640.30">
    <property type="match status" value="1"/>
</dbReference>
<dbReference type="PANTHER" id="PTHR30255:SF2">
    <property type="entry name" value="SINGLE-STRANDED-DNA-SPECIFIC EXONUCLEASE RECJ"/>
    <property type="match status" value="1"/>
</dbReference>
<evidence type="ECO:0000259" key="6">
    <source>
        <dbReference type="Pfam" id="PF01368"/>
    </source>
</evidence>
<protein>
    <recommendedName>
        <fullName evidence="2">Single-stranded-DNA-specific exonuclease RecJ</fullName>
    </recommendedName>
</protein>
<evidence type="ECO:0000259" key="8">
    <source>
        <dbReference type="Pfam" id="PF17768"/>
    </source>
</evidence>
<dbReference type="InterPro" id="IPR004610">
    <property type="entry name" value="RecJ"/>
</dbReference>
<evidence type="ECO:0000313" key="10">
    <source>
        <dbReference type="Proteomes" id="UP000443582"/>
    </source>
</evidence>
<dbReference type="GO" id="GO:0004527">
    <property type="term" value="F:exonuclease activity"/>
    <property type="evidence" value="ECO:0007669"/>
    <property type="project" value="UniProtKB-KW"/>
</dbReference>
<dbReference type="PANTHER" id="PTHR30255">
    <property type="entry name" value="SINGLE-STRANDED-DNA-SPECIFIC EXONUCLEASE RECJ"/>
    <property type="match status" value="1"/>
</dbReference>
<organism evidence="9 10">
    <name type="scientific">Halobacteriovorax vibrionivorans</name>
    <dbReference type="NCBI Taxonomy" id="2152716"/>
    <lineage>
        <taxon>Bacteria</taxon>
        <taxon>Pseudomonadati</taxon>
        <taxon>Bdellovibrionota</taxon>
        <taxon>Bacteriovoracia</taxon>
        <taxon>Bacteriovoracales</taxon>
        <taxon>Halobacteriovoraceae</taxon>
        <taxon>Halobacteriovorax</taxon>
    </lineage>
</organism>
<evidence type="ECO:0000259" key="7">
    <source>
        <dbReference type="Pfam" id="PF02272"/>
    </source>
</evidence>
<dbReference type="Gene3D" id="3.10.310.30">
    <property type="match status" value="1"/>
</dbReference>
<keyword evidence="5 9" id="KW-0269">Exonuclease</keyword>
<evidence type="ECO:0000256" key="4">
    <source>
        <dbReference type="ARBA" id="ARBA00022801"/>
    </source>
</evidence>
<name>A0ABY0IMY9_9BACT</name>
<feature type="domain" description="DHHA1" evidence="7">
    <location>
        <begin position="354"/>
        <end position="442"/>
    </location>
</feature>
<evidence type="ECO:0000256" key="5">
    <source>
        <dbReference type="ARBA" id="ARBA00022839"/>
    </source>
</evidence>
<dbReference type="InterPro" id="IPR038763">
    <property type="entry name" value="DHH_sf"/>
</dbReference>
<sequence length="576" mass="64977">MENTTHTSTENTFNLHPVVQRLLNKKGMSHEDIREFLSWDLKALPNFGELIDIDVAANEIIKSLDAGEKIAIYGDYDVDGTTSCALFYQFFQKLNREVELIQPSRFIEGYGLHNCSIDRAIEDGIDLMITVDCGISNVEAAAYAKEKGLKLIITDHHKDGRETMPDAVAVVNPSRRDEPADSDMKPLAGVGVAFAICVEIRKILLARGEDIPSVYDLLQYVAIGTICDLAPLTPMNMKLVRHGMKLIKNTQYEGIKAFFDPTDRSKDVIPSEKLSFNVGPLINSKGRLDHPEIALKLLISKDYNEAREYYHQLVNCNTERKAIQKEVFEEAQQQVIDDIKRGGGDHDISIVYAPHFHEGVIGIVASKLVETFKVPAIVFSDAEDEGVIKASARSAGELDIYHLLNEHRDFFLKFGGHKAAAGLSMKQENYEAFKQSMNEKLRAIPLIQRTVQNFYDLEISPNEIDPALLRGLDALEPYGMGNAKPIFKLKGAMLKSYDLLKDVHVRWNFTSITNQKINLKGISFNYMTKWGALTPNEIFERQADPNCELEVYFTLALNYFNGNKYIQLMVDRIEMN</sequence>
<dbReference type="SUPFAM" id="SSF64182">
    <property type="entry name" value="DHH phosphoesterases"/>
    <property type="match status" value="1"/>
</dbReference>
<dbReference type="InterPro" id="IPR051673">
    <property type="entry name" value="SSDNA_exonuclease_RecJ"/>
</dbReference>
<keyword evidence="4" id="KW-0378">Hydrolase</keyword>
<evidence type="ECO:0000313" key="9">
    <source>
        <dbReference type="EMBL" id="RZF22597.1"/>
    </source>
</evidence>
<dbReference type="Pfam" id="PF17768">
    <property type="entry name" value="RecJ_OB"/>
    <property type="match status" value="1"/>
</dbReference>
<comment type="caution">
    <text evidence="9">The sequence shown here is derived from an EMBL/GenBank/DDBJ whole genome shotgun (WGS) entry which is preliminary data.</text>
</comment>
<feature type="domain" description="RecJ OB" evidence="8">
    <location>
        <begin position="455"/>
        <end position="571"/>
    </location>
</feature>